<dbReference type="InterPro" id="IPR002942">
    <property type="entry name" value="S4_RNA-bd"/>
</dbReference>
<dbReference type="SMART" id="SM01390">
    <property type="entry name" value="Ribosomal_S4"/>
    <property type="match status" value="1"/>
</dbReference>
<feature type="domain" description="RNA-binding S4" evidence="9">
    <location>
        <begin position="96"/>
        <end position="160"/>
    </location>
</feature>
<keyword evidence="2 7" id="KW-0699">rRNA-binding</keyword>
<evidence type="ECO:0000256" key="5">
    <source>
        <dbReference type="ARBA" id="ARBA00023274"/>
    </source>
</evidence>
<dbReference type="OrthoDB" id="9803672at2"/>
<dbReference type="CDD" id="cd00165">
    <property type="entry name" value="S4"/>
    <property type="match status" value="1"/>
</dbReference>
<dbReference type="RefSeq" id="WP_040010127.1">
    <property type="nucleotide sequence ID" value="NZ_CP009574.1"/>
</dbReference>
<dbReference type="PROSITE" id="PS00632">
    <property type="entry name" value="RIBOSOMAL_S4"/>
    <property type="match status" value="1"/>
</dbReference>
<dbReference type="GO" id="GO:0015935">
    <property type="term" value="C:small ribosomal subunit"/>
    <property type="evidence" value="ECO:0007669"/>
    <property type="project" value="InterPro"/>
</dbReference>
<dbReference type="PROSITE" id="PS50889">
    <property type="entry name" value="S4"/>
    <property type="match status" value="1"/>
</dbReference>
<dbReference type="Pfam" id="PF01479">
    <property type="entry name" value="S4"/>
    <property type="match status" value="1"/>
</dbReference>
<dbReference type="InterPro" id="IPR005709">
    <property type="entry name" value="Ribosomal_uS4_bac-type"/>
</dbReference>
<evidence type="ECO:0000256" key="2">
    <source>
        <dbReference type="ARBA" id="ARBA00022730"/>
    </source>
</evidence>
<dbReference type="AlphaFoldDB" id="A0A097EQL7"/>
<dbReference type="HOGENOM" id="CLU_092403_0_2_6"/>
<dbReference type="PANTHER" id="PTHR11831:SF4">
    <property type="entry name" value="SMALL RIBOSOMAL SUBUNIT PROTEIN US4M"/>
    <property type="match status" value="1"/>
</dbReference>
<dbReference type="InterPro" id="IPR036986">
    <property type="entry name" value="S4_RNA-bd_sf"/>
</dbReference>
<keyword evidence="4 7" id="KW-0689">Ribosomal protein</keyword>
<dbReference type="NCBIfam" id="NF003717">
    <property type="entry name" value="PRK05327.1"/>
    <property type="match status" value="1"/>
</dbReference>
<accession>A0A097EQL7</accession>
<evidence type="ECO:0000313" key="12">
    <source>
        <dbReference type="Proteomes" id="UP000029672"/>
    </source>
</evidence>
<dbReference type="NCBIfam" id="TIGR01017">
    <property type="entry name" value="rpsD_bact"/>
    <property type="match status" value="1"/>
</dbReference>
<comment type="subunit">
    <text evidence="7">Part of the 30S ribosomal subunit. Contacts protein S5. The interaction surface between S4 and S5 is involved in control of translational fidelity.</text>
</comment>
<keyword evidence="5 7" id="KW-0687">Ribonucleoprotein</keyword>
<dbReference type="FunFam" id="3.10.290.10:FF:000001">
    <property type="entry name" value="30S ribosomal protein S4"/>
    <property type="match status" value="1"/>
</dbReference>
<dbReference type="eggNOG" id="COG0522">
    <property type="taxonomic scope" value="Bacteria"/>
</dbReference>
<dbReference type="STRING" id="1547445.LO80_07565"/>
<proteinExistence type="inferred from homology"/>
<dbReference type="GO" id="GO:0003735">
    <property type="term" value="F:structural constituent of ribosome"/>
    <property type="evidence" value="ECO:0007669"/>
    <property type="project" value="InterPro"/>
</dbReference>
<evidence type="ECO:0000256" key="4">
    <source>
        <dbReference type="ARBA" id="ARBA00022980"/>
    </source>
</evidence>
<sequence length="206" mass="23292">MARYLGPKCKLSRREGTDLFLKSGVKANDEKCKMNTAPGQHGARRARLSDYGLQLREKQKVRRMYGVLEGQFKKYYLEANRRKGNTGATLLEILEARLDNVVYRMGFAATRAEARQLVVHKGIMLNGHTCNVPSAQVKAGDIVAVREKAKKQLRIQNAVELAKHRKELSWIDVNTDSLEGTMKSSPDRSELSSDINEQLIIELYSK</sequence>
<keyword evidence="12" id="KW-1185">Reference proteome</keyword>
<dbReference type="InterPro" id="IPR022801">
    <property type="entry name" value="Ribosomal_uS4"/>
</dbReference>
<dbReference type="Proteomes" id="UP000029672">
    <property type="component" value="Chromosome"/>
</dbReference>
<evidence type="ECO:0000256" key="1">
    <source>
        <dbReference type="ARBA" id="ARBA00007465"/>
    </source>
</evidence>
<reference evidence="11 12" key="1">
    <citation type="submission" date="2014-10" db="EMBL/GenBank/DDBJ databases">
        <title>Whole genome sequence of Francisella endociliophora strain FSC1006, isolated from a laboratory culture of the marine ciliate Euplotes raikovi.</title>
        <authorList>
            <person name="Granberg M."/>
            <person name="Backman S."/>
            <person name="Lundmark E."/>
            <person name="Nilsson E."/>
            <person name="Karlsson E."/>
            <person name="Thelaus J."/>
            <person name="Ohrman C."/>
            <person name="Larkeryd A."/>
            <person name="Stenberg P."/>
        </authorList>
    </citation>
    <scope>NUCLEOTIDE SEQUENCE [LARGE SCALE GENOMIC DNA]</scope>
    <source>
        <strain evidence="11 12">FSC1006</strain>
    </source>
</reference>
<gene>
    <name evidence="7" type="primary">rpsD</name>
    <name evidence="11" type="ORF">LO80_07565</name>
</gene>
<dbReference type="SUPFAM" id="SSF55174">
    <property type="entry name" value="Alpha-L RNA-binding motif"/>
    <property type="match status" value="1"/>
</dbReference>
<keyword evidence="3 7" id="KW-0694">RNA-binding</keyword>
<dbReference type="PANTHER" id="PTHR11831">
    <property type="entry name" value="30S 40S RIBOSOMAL PROTEIN"/>
    <property type="match status" value="1"/>
</dbReference>
<dbReference type="InterPro" id="IPR018079">
    <property type="entry name" value="Ribosomal_uS4_CS"/>
</dbReference>
<dbReference type="GO" id="GO:0042274">
    <property type="term" value="P:ribosomal small subunit biogenesis"/>
    <property type="evidence" value="ECO:0007669"/>
    <property type="project" value="TreeGrafter"/>
</dbReference>
<evidence type="ECO:0000256" key="3">
    <source>
        <dbReference type="ARBA" id="ARBA00022884"/>
    </source>
</evidence>
<comment type="function">
    <text evidence="7">With S5 and S12 plays an important role in translational accuracy.</text>
</comment>
<dbReference type="GO" id="GO:0019843">
    <property type="term" value="F:rRNA binding"/>
    <property type="evidence" value="ECO:0007669"/>
    <property type="project" value="UniProtKB-UniRule"/>
</dbReference>
<dbReference type="Gene3D" id="1.10.1050.10">
    <property type="entry name" value="Ribosomal Protein S4 Delta 41, Chain A, domain 1"/>
    <property type="match status" value="1"/>
</dbReference>
<dbReference type="Pfam" id="PF00163">
    <property type="entry name" value="Ribosomal_S4"/>
    <property type="match status" value="1"/>
</dbReference>
<dbReference type="SMART" id="SM00363">
    <property type="entry name" value="S4"/>
    <property type="match status" value="1"/>
</dbReference>
<protein>
    <recommendedName>
        <fullName evidence="6 7">Small ribosomal subunit protein uS4</fullName>
    </recommendedName>
</protein>
<comment type="similarity">
    <text evidence="1 7 8">Belongs to the universal ribosomal protein uS4 family.</text>
</comment>
<evidence type="ECO:0000256" key="6">
    <source>
        <dbReference type="ARBA" id="ARBA00035254"/>
    </source>
</evidence>
<dbReference type="Gene3D" id="3.10.290.10">
    <property type="entry name" value="RNA-binding S4 domain"/>
    <property type="match status" value="1"/>
</dbReference>
<comment type="function">
    <text evidence="7">One of the primary rRNA binding proteins, it binds directly to 16S rRNA where it nucleates assembly of the body of the 30S subunit.</text>
</comment>
<evidence type="ECO:0000256" key="7">
    <source>
        <dbReference type="HAMAP-Rule" id="MF_01306"/>
    </source>
</evidence>
<dbReference type="KEGG" id="frf:LO80_07565"/>
<dbReference type="FunFam" id="1.10.1050.10:FF:000001">
    <property type="entry name" value="30S ribosomal protein S4"/>
    <property type="match status" value="1"/>
</dbReference>
<evidence type="ECO:0000259" key="10">
    <source>
        <dbReference type="SMART" id="SM01390"/>
    </source>
</evidence>
<feature type="domain" description="Small ribosomal subunit protein uS4 N-terminal" evidence="10">
    <location>
        <begin position="3"/>
        <end position="95"/>
    </location>
</feature>
<dbReference type="EMBL" id="CP009574">
    <property type="protein sequence ID" value="AIT09841.1"/>
    <property type="molecule type" value="Genomic_DNA"/>
</dbReference>
<evidence type="ECO:0000256" key="8">
    <source>
        <dbReference type="RuleBase" id="RU003699"/>
    </source>
</evidence>
<organism evidence="11 12">
    <name type="scientific">Candidatus Francisella endociliophora</name>
    <dbReference type="NCBI Taxonomy" id="653937"/>
    <lineage>
        <taxon>Bacteria</taxon>
        <taxon>Pseudomonadati</taxon>
        <taxon>Pseudomonadota</taxon>
        <taxon>Gammaproteobacteria</taxon>
        <taxon>Thiotrichales</taxon>
        <taxon>Francisellaceae</taxon>
        <taxon>Francisella</taxon>
    </lineage>
</organism>
<name>A0A097EQL7_9GAMM</name>
<dbReference type="HAMAP" id="MF_01306_B">
    <property type="entry name" value="Ribosomal_uS4_B"/>
    <property type="match status" value="1"/>
</dbReference>
<evidence type="ECO:0000259" key="9">
    <source>
        <dbReference type="SMART" id="SM00363"/>
    </source>
</evidence>
<dbReference type="GO" id="GO:0006412">
    <property type="term" value="P:translation"/>
    <property type="evidence" value="ECO:0007669"/>
    <property type="project" value="UniProtKB-UniRule"/>
</dbReference>
<dbReference type="InterPro" id="IPR001912">
    <property type="entry name" value="Ribosomal_uS4_N"/>
</dbReference>
<evidence type="ECO:0000313" key="11">
    <source>
        <dbReference type="EMBL" id="AIT09841.1"/>
    </source>
</evidence>